<dbReference type="GO" id="GO:0005667">
    <property type="term" value="C:transcription regulator complex"/>
    <property type="evidence" value="ECO:0007669"/>
    <property type="project" value="TreeGrafter"/>
</dbReference>
<feature type="region of interest" description="Disordered" evidence="23">
    <location>
        <begin position="1243"/>
        <end position="1326"/>
    </location>
</feature>
<feature type="transmembrane region" description="Helical" evidence="24">
    <location>
        <begin position="52"/>
        <end position="72"/>
    </location>
</feature>
<evidence type="ECO:0000256" key="3">
    <source>
        <dbReference type="ARBA" id="ARBA00004496"/>
    </source>
</evidence>
<keyword evidence="5" id="KW-0813">Transport</keyword>
<dbReference type="Pfam" id="PF16179">
    <property type="entry name" value="RHD_dimer"/>
    <property type="match status" value="1"/>
</dbReference>
<feature type="compositionally biased region" description="Low complexity" evidence="23">
    <location>
        <begin position="1273"/>
        <end position="1286"/>
    </location>
</feature>
<evidence type="ECO:0000256" key="14">
    <source>
        <dbReference type="ARBA" id="ARBA00022989"/>
    </source>
</evidence>
<feature type="transmembrane region" description="Helical" evidence="24">
    <location>
        <begin position="84"/>
        <end position="108"/>
    </location>
</feature>
<dbReference type="Gene3D" id="3.20.20.70">
    <property type="entry name" value="Aldolase class I"/>
    <property type="match status" value="1"/>
</dbReference>
<dbReference type="GO" id="GO:0000981">
    <property type="term" value="F:DNA-binding transcription factor activity, RNA polymerase II-specific"/>
    <property type="evidence" value="ECO:0007669"/>
    <property type="project" value="TreeGrafter"/>
</dbReference>
<feature type="transmembrane region" description="Helical" evidence="24">
    <location>
        <begin position="246"/>
        <end position="267"/>
    </location>
</feature>
<dbReference type="InterPro" id="IPR013785">
    <property type="entry name" value="Aldolase_TIM"/>
</dbReference>
<keyword evidence="21" id="KW-0539">Nucleus</keyword>
<dbReference type="Proteomes" id="UP001497482">
    <property type="component" value="Chromosome 2"/>
</dbReference>
<feature type="transmembrane region" description="Helical" evidence="24">
    <location>
        <begin position="402"/>
        <end position="421"/>
    </location>
</feature>
<dbReference type="CDD" id="cd02801">
    <property type="entry name" value="DUS_like_FMN"/>
    <property type="match status" value="1"/>
</dbReference>
<dbReference type="GO" id="GO:0022857">
    <property type="term" value="F:transmembrane transporter activity"/>
    <property type="evidence" value="ECO:0007669"/>
    <property type="project" value="InterPro"/>
</dbReference>
<dbReference type="GO" id="GO:0050660">
    <property type="term" value="F:flavin adenine dinucleotide binding"/>
    <property type="evidence" value="ECO:0007669"/>
    <property type="project" value="InterPro"/>
</dbReference>
<evidence type="ECO:0000256" key="23">
    <source>
        <dbReference type="SAM" id="MobiDB-lite"/>
    </source>
</evidence>
<dbReference type="InterPro" id="IPR037059">
    <property type="entry name" value="RHD_DNA_bind_dom_sf"/>
</dbReference>
<feature type="domain" description="RHD" evidence="26">
    <location>
        <begin position="1416"/>
        <end position="1597"/>
    </location>
</feature>
<evidence type="ECO:0000256" key="5">
    <source>
        <dbReference type="ARBA" id="ARBA00022448"/>
    </source>
</evidence>
<keyword evidence="28" id="KW-1185">Reference proteome</keyword>
<dbReference type="Gene3D" id="2.60.40.340">
    <property type="entry name" value="Rel homology domain (RHD), DNA-binding domain"/>
    <property type="match status" value="1"/>
</dbReference>
<evidence type="ECO:0000256" key="24">
    <source>
        <dbReference type="SAM" id="Phobius"/>
    </source>
</evidence>
<dbReference type="CDD" id="cd19871">
    <property type="entry name" value="DSRM_DUS2L"/>
    <property type="match status" value="1"/>
</dbReference>
<evidence type="ECO:0000256" key="8">
    <source>
        <dbReference type="ARBA" id="ARBA00022553"/>
    </source>
</evidence>
<keyword evidence="19" id="KW-1015">Disulfide bond</keyword>
<dbReference type="Pfam" id="PF00554">
    <property type="entry name" value="RHD_DNA_bind"/>
    <property type="match status" value="1"/>
</dbReference>
<evidence type="ECO:0000256" key="22">
    <source>
        <dbReference type="PROSITE-ProRule" id="PRU00266"/>
    </source>
</evidence>
<dbReference type="SMART" id="SM00429">
    <property type="entry name" value="IPT"/>
    <property type="match status" value="1"/>
</dbReference>
<dbReference type="SUPFAM" id="SSF81296">
    <property type="entry name" value="E set domains"/>
    <property type="match status" value="1"/>
</dbReference>
<dbReference type="PANTHER" id="PTHR12533:SF6">
    <property type="entry name" value="NUCLEAR FACTOR OF ACTIVATED T-CELLS, CYTOPLASMIC 3"/>
    <property type="match status" value="1"/>
</dbReference>
<dbReference type="Pfam" id="PF13520">
    <property type="entry name" value="AA_permease_2"/>
    <property type="match status" value="1"/>
</dbReference>
<evidence type="ECO:0000256" key="18">
    <source>
        <dbReference type="ARBA" id="ARBA00023136"/>
    </source>
</evidence>
<dbReference type="GO" id="GO:0017150">
    <property type="term" value="F:tRNA dihydrouridine synthase activity"/>
    <property type="evidence" value="ECO:0007669"/>
    <property type="project" value="InterPro"/>
</dbReference>
<keyword evidence="8" id="KW-0597">Phosphoprotein</keyword>
<evidence type="ECO:0000256" key="11">
    <source>
        <dbReference type="ARBA" id="ARBA00022692"/>
    </source>
</evidence>
<keyword evidence="17" id="KW-0238">DNA-binding</keyword>
<feature type="transmembrane region" description="Helical" evidence="24">
    <location>
        <begin position="279"/>
        <end position="302"/>
    </location>
</feature>
<feature type="transmembrane region" description="Helical" evidence="24">
    <location>
        <begin position="207"/>
        <end position="226"/>
    </location>
</feature>
<evidence type="ECO:0000259" key="26">
    <source>
        <dbReference type="PROSITE" id="PS50254"/>
    </source>
</evidence>
<feature type="transmembrane region" description="Helical" evidence="24">
    <location>
        <begin position="428"/>
        <end position="449"/>
    </location>
</feature>
<feature type="domain" description="DRBM" evidence="25">
    <location>
        <begin position="931"/>
        <end position="998"/>
    </location>
</feature>
<keyword evidence="9" id="KW-0285">Flavoprotein</keyword>
<evidence type="ECO:0000256" key="15">
    <source>
        <dbReference type="ARBA" id="ARBA00023002"/>
    </source>
</evidence>
<keyword evidence="16" id="KW-0805">Transcription regulation</keyword>
<dbReference type="SUPFAM" id="SSF51395">
    <property type="entry name" value="FMN-linked oxidoreductases"/>
    <property type="match status" value="1"/>
</dbReference>
<dbReference type="PRINTS" id="PR01789">
    <property type="entry name" value="NUCFACTORATC"/>
</dbReference>
<dbReference type="Gene3D" id="3.30.160.20">
    <property type="match status" value="1"/>
</dbReference>
<dbReference type="GO" id="GO:0006865">
    <property type="term" value="P:amino acid transport"/>
    <property type="evidence" value="ECO:0007669"/>
    <property type="project" value="UniProtKB-KW"/>
</dbReference>
<keyword evidence="20" id="KW-0804">Transcription</keyword>
<keyword evidence="10" id="KW-0288">FMN</keyword>
<dbReference type="GO" id="GO:0005737">
    <property type="term" value="C:cytoplasm"/>
    <property type="evidence" value="ECO:0007669"/>
    <property type="project" value="UniProtKB-SubCell"/>
</dbReference>
<dbReference type="GO" id="GO:0000049">
    <property type="term" value="F:tRNA binding"/>
    <property type="evidence" value="ECO:0007669"/>
    <property type="project" value="InterPro"/>
</dbReference>
<dbReference type="GO" id="GO:0000978">
    <property type="term" value="F:RNA polymerase II cis-regulatory region sequence-specific DNA binding"/>
    <property type="evidence" value="ECO:0007669"/>
    <property type="project" value="TreeGrafter"/>
</dbReference>
<dbReference type="PROSITE" id="PS01136">
    <property type="entry name" value="UPF0034"/>
    <property type="match status" value="1"/>
</dbReference>
<dbReference type="InterPro" id="IPR011539">
    <property type="entry name" value="RHD_DNA_bind_dom"/>
</dbReference>
<evidence type="ECO:0000256" key="20">
    <source>
        <dbReference type="ARBA" id="ARBA00023163"/>
    </source>
</evidence>
<dbReference type="InterPro" id="IPR002909">
    <property type="entry name" value="IPT_dom"/>
</dbReference>
<name>A0AAV2KSV1_KNICA</name>
<dbReference type="SMART" id="SM00358">
    <property type="entry name" value="DSRM"/>
    <property type="match status" value="1"/>
</dbReference>
<dbReference type="PROSITE" id="PS50254">
    <property type="entry name" value="REL_2"/>
    <property type="match status" value="1"/>
</dbReference>
<keyword evidence="11 24" id="KW-0812">Transmembrane</keyword>
<dbReference type="GO" id="GO:0005886">
    <property type="term" value="C:plasma membrane"/>
    <property type="evidence" value="ECO:0007669"/>
    <property type="project" value="UniProtKB-SubCell"/>
</dbReference>
<gene>
    <name evidence="27" type="ORF">KC01_LOCUS21381</name>
</gene>
<keyword evidence="13" id="KW-0029">Amino-acid transport</keyword>
<dbReference type="InterPro" id="IPR014756">
    <property type="entry name" value="Ig_E-set"/>
</dbReference>
<dbReference type="InterPro" id="IPR018517">
    <property type="entry name" value="tRNA_hU_synthase_CS"/>
</dbReference>
<comment type="subcellular location">
    <subcellularLocation>
        <location evidence="4">Cell membrane</location>
        <topology evidence="4">Multi-pass membrane protein</topology>
    </subcellularLocation>
    <subcellularLocation>
        <location evidence="3">Cytoplasm</location>
    </subcellularLocation>
    <subcellularLocation>
        <location evidence="2">Nucleus</location>
    </subcellularLocation>
</comment>
<protein>
    <submittedName>
        <fullName evidence="27">Uncharacterized protein</fullName>
    </submittedName>
</protein>
<accession>A0AAV2KSV1</accession>
<dbReference type="InterPro" id="IPR008967">
    <property type="entry name" value="p53-like_TF_DNA-bd_sf"/>
</dbReference>
<evidence type="ECO:0000259" key="25">
    <source>
        <dbReference type="PROSITE" id="PS50137"/>
    </source>
</evidence>
<evidence type="ECO:0000313" key="28">
    <source>
        <dbReference type="Proteomes" id="UP001497482"/>
    </source>
</evidence>
<feature type="transmembrane region" description="Helical" evidence="24">
    <location>
        <begin position="322"/>
        <end position="348"/>
    </location>
</feature>
<dbReference type="InterPro" id="IPR013783">
    <property type="entry name" value="Ig-like_fold"/>
</dbReference>
<evidence type="ECO:0000256" key="13">
    <source>
        <dbReference type="ARBA" id="ARBA00022970"/>
    </source>
</evidence>
<evidence type="ECO:0000256" key="17">
    <source>
        <dbReference type="ARBA" id="ARBA00023125"/>
    </source>
</evidence>
<evidence type="ECO:0000256" key="10">
    <source>
        <dbReference type="ARBA" id="ARBA00022643"/>
    </source>
</evidence>
<dbReference type="InterPro" id="IPR002293">
    <property type="entry name" value="AA/rel_permease1"/>
</dbReference>
<feature type="transmembrane region" description="Helical" evidence="24">
    <location>
        <begin position="175"/>
        <end position="195"/>
    </location>
</feature>
<evidence type="ECO:0000256" key="21">
    <source>
        <dbReference type="ARBA" id="ARBA00023242"/>
    </source>
</evidence>
<sequence>MDRSGTQVDKMDGHNGMNSISPRPHHRPSSASESRKKKPKKIPDKVTLKKEIGLLSACTIIIGNIIGSGIFISPKGVLEHSGSVGMALIVWVLGGCIAALGSLCYAELGVTIPKSGGDYSYVTEIFGGLMGFLLLWSAVLIMYPTTLAVIALTFSSYVLQPVFPDCVPPYMATRMLSATCLLLLTWVNCWSVRMATRIQDIFTVGKLAALGLIIVVGLVQICHGHYESLTPTVAFTFDKTLSVGQMALAFLQASFAFSGWNFLNYVTEEVVDPRRNLPRAIYISIPLVTFVYTLTNIAYFSSMTPEELLSSNAVAVTFGEKLLGMFSVLMPISVALSTFGGINGYLFTSSRLCFSGAREGHLPSLLAMIHYKKCTPIPALLVCCAATIVILCIGETHNLINYVSFINYLSYGVTIAGLLYYRWKKPYLYRPIQVSVLVPICYLLFWALLLGFSLYSEPVVCGVGLVIMLTGVPVYFLGVHWKEKPKCILDFVEKATHLGQRLCFVVFPYLDPIETPPPDRRRNFSLKSRERMLVLRTREVAPHDAGLDCQQHGSLLITAGKCRTQSTMSGKLSFTNIIALAPMVRVGTLPMRLLALDYGADLVYCEELIDIKMAQCRRVVNEVLDTVDFIAPDERVMFRTCEREKDRIIFQMGTSDPDRALTVAKLVEQDVAAIDVNMGCPKEYSTKGGMGAALLSDPDKIESILRKLVGGVNKPVTCKIRILPSLEDTISLVKRIEKTGVAAIGVHGRFKEERPRHPVHCDYIQAVAKAVSIPVIANGGSLDLVKTFADIEEFRKASGASSVMLARAAMWNPSVFSPKGLLPLETVMEEYLKYAIRYDNHGFNTKYCLCQMLRDKVESPLGKLVQAAQTNAEFSVAYGLQEYFQKVREEHQAKRDALQTSNGLQDQPIMDGDVLTMAVKFERREYPPQITPKMFLLEWSRKEKLEPPAYETVQRAQDRAFQSTVTIADKKYRPSLWEKSKKFAEQAAAVVCLRVLGIPEGRLGEEESGLVCKRKRETKGINGIDQEGIKKRHLVEIPHSCPRIRHFEDANCAEELDFRLIFEEDGRQATGLDVRPNSSVTQTLDLQGQNVNLYQLAPQCQPQIQGSQYGAQGNPRAFDCPSIQITSIAPNSHIDQSGDVRGAEGGYQEASWSRDQLYLPMDPCYRDQALCPSPCSSLSSRSCRSDLSSCESFSNVYDEAEGELQDAARLVFCSPHGSPLGSPGCGGGGFGVELWQQKYQHPFSPALSPHQSPLGSPCHSPRASVTEESWLQRRPTSRPSSRPTSPYGKRRHASSDPLARSPSPHHSPSPTPGASPRGSVTDDTWVSSPGAVLGALLSSYTELDVPSKTRRTSGQQLTPLPVDPGLEELRTTTSFQDSAREETLDQDGLAELFLQVPSHYSWNKPNPGSTPLFSASSPPPLDWPLPNQFNGLELNLEVQPKSYHRAHYETEGSRGALKAVSGGHPLVKLSGFGDQPVSLLLFIGTADDRYLRPHSFYQVHRVTGKTVTTSCHEKVQNNTKVLEIPLLPENHMMASIDCAGILKLRNADIELKKGETDIGRKNTRVRVVFRVAVPQADGQILWLQTASEPIECSQRSGQELPHVDSFSPTSCCGDGGDEMVITGSNISTQSKVVFLEKGPDGRSVWEMEARMMPEKSSGTSIVVRVPPYTKKPSGPVQAHFYVSNGKRKRSLIQNVTFLPSSHCPLPSTITAPSSSVKRERGWEPLDHISQTDLGYSPQTLSYYNVGDVANLCGPSQNPPVRLHHPIQTLVQLPASLNYPQSSSLPLQPPSIPIQAALASPLAYSVPSRPSASPSLNRAAFVTSVEAPKEAPLLNAGPVLSIKQEPEDQPNLGCLGLQEITLDDVNEIIDRDISGHGPETSQFDFVF</sequence>
<dbReference type="FunFam" id="1.20.1740.10:FF:000008">
    <property type="entry name" value="large neutral amino acids transporter small subunit 2"/>
    <property type="match status" value="1"/>
</dbReference>
<keyword evidence="6" id="KW-1003">Cell membrane</keyword>
<dbReference type="Pfam" id="PF00035">
    <property type="entry name" value="dsrm"/>
    <property type="match status" value="1"/>
</dbReference>
<dbReference type="PANTHER" id="PTHR12533">
    <property type="entry name" value="NFAT"/>
    <property type="match status" value="1"/>
</dbReference>
<feature type="transmembrane region" description="Helical" evidence="24">
    <location>
        <begin position="377"/>
        <end position="396"/>
    </location>
</feature>
<feature type="transmembrane region" description="Helical" evidence="24">
    <location>
        <begin position="455"/>
        <end position="477"/>
    </location>
</feature>
<evidence type="ECO:0000256" key="16">
    <source>
        <dbReference type="ARBA" id="ARBA00023015"/>
    </source>
</evidence>
<keyword evidence="18 24" id="KW-0472">Membrane</keyword>
<feature type="transmembrane region" description="Helical" evidence="24">
    <location>
        <begin position="129"/>
        <end position="155"/>
    </location>
</feature>
<dbReference type="GO" id="GO:0005634">
    <property type="term" value="C:nucleus"/>
    <property type="evidence" value="ECO:0007669"/>
    <property type="project" value="UniProtKB-SubCell"/>
</dbReference>
<keyword evidence="15" id="KW-0560">Oxidoreductase</keyword>
<dbReference type="GO" id="GO:0033173">
    <property type="term" value="P:calcineurin-NFAT signaling cascade"/>
    <property type="evidence" value="ECO:0007669"/>
    <property type="project" value="TreeGrafter"/>
</dbReference>
<feature type="region of interest" description="Disordered" evidence="23">
    <location>
        <begin position="1345"/>
        <end position="1367"/>
    </location>
</feature>
<keyword evidence="14 24" id="KW-1133">Transmembrane helix</keyword>
<dbReference type="SUPFAM" id="SSF49417">
    <property type="entry name" value="p53-like transcription factors"/>
    <property type="match status" value="1"/>
</dbReference>
<evidence type="ECO:0000256" key="12">
    <source>
        <dbReference type="ARBA" id="ARBA00022694"/>
    </source>
</evidence>
<dbReference type="PROSITE" id="PS50137">
    <property type="entry name" value="DS_RBD"/>
    <property type="match status" value="1"/>
</dbReference>
<comment type="cofactor">
    <cofactor evidence="1">
        <name>FMN</name>
        <dbReference type="ChEBI" id="CHEBI:58210"/>
    </cofactor>
</comment>
<dbReference type="FunFam" id="2.60.40.340:FF:000001">
    <property type="entry name" value="Nuclear factor of activated T-cells, cytoplasmic, calcineurin-dependent 2"/>
    <property type="match status" value="1"/>
</dbReference>
<feature type="region of interest" description="Disordered" evidence="23">
    <location>
        <begin position="1"/>
        <end position="42"/>
    </location>
</feature>
<proteinExistence type="predicted"/>
<dbReference type="SUPFAM" id="SSF54768">
    <property type="entry name" value="dsRNA-binding domain-like"/>
    <property type="match status" value="1"/>
</dbReference>
<evidence type="ECO:0000313" key="27">
    <source>
        <dbReference type="EMBL" id="CAL1592071.1"/>
    </source>
</evidence>
<evidence type="ECO:0000256" key="4">
    <source>
        <dbReference type="ARBA" id="ARBA00004651"/>
    </source>
</evidence>
<dbReference type="InterPro" id="IPR035587">
    <property type="entry name" value="DUS-like_FMN-bd"/>
</dbReference>
<evidence type="ECO:0000256" key="2">
    <source>
        <dbReference type="ARBA" id="ARBA00004123"/>
    </source>
</evidence>
<dbReference type="InterPro" id="IPR032397">
    <property type="entry name" value="RHD_dimer"/>
</dbReference>
<dbReference type="InterPro" id="IPR044463">
    <property type="entry name" value="DUS2_DSRM"/>
</dbReference>
<dbReference type="EMBL" id="OZ035824">
    <property type="protein sequence ID" value="CAL1592071.1"/>
    <property type="molecule type" value="Genomic_DNA"/>
</dbReference>
<feature type="compositionally biased region" description="Basic and acidic residues" evidence="23">
    <location>
        <begin position="1"/>
        <end position="13"/>
    </location>
</feature>
<dbReference type="InterPro" id="IPR014720">
    <property type="entry name" value="dsRBD_dom"/>
</dbReference>
<evidence type="ECO:0000256" key="1">
    <source>
        <dbReference type="ARBA" id="ARBA00001917"/>
    </source>
</evidence>
<dbReference type="GO" id="GO:0007399">
    <property type="term" value="P:nervous system development"/>
    <property type="evidence" value="ECO:0007669"/>
    <property type="project" value="UniProtKB-ARBA"/>
</dbReference>
<keyword evidence="12" id="KW-0819">tRNA processing</keyword>
<evidence type="ECO:0000256" key="9">
    <source>
        <dbReference type="ARBA" id="ARBA00022630"/>
    </source>
</evidence>
<dbReference type="Gene3D" id="1.20.1740.10">
    <property type="entry name" value="Amino acid/polyamine transporter I"/>
    <property type="match status" value="1"/>
</dbReference>
<keyword evidence="7" id="KW-0963">Cytoplasm</keyword>
<organism evidence="27 28">
    <name type="scientific">Knipowitschia caucasica</name>
    <name type="common">Caucasian dwarf goby</name>
    <name type="synonym">Pomatoschistus caucasicus</name>
    <dbReference type="NCBI Taxonomy" id="637954"/>
    <lineage>
        <taxon>Eukaryota</taxon>
        <taxon>Metazoa</taxon>
        <taxon>Chordata</taxon>
        <taxon>Craniata</taxon>
        <taxon>Vertebrata</taxon>
        <taxon>Euteleostomi</taxon>
        <taxon>Actinopterygii</taxon>
        <taxon>Neopterygii</taxon>
        <taxon>Teleostei</taxon>
        <taxon>Neoteleostei</taxon>
        <taxon>Acanthomorphata</taxon>
        <taxon>Gobiaria</taxon>
        <taxon>Gobiiformes</taxon>
        <taxon>Gobioidei</taxon>
        <taxon>Gobiidae</taxon>
        <taxon>Gobiinae</taxon>
        <taxon>Knipowitschia</taxon>
    </lineage>
</organism>
<dbReference type="Pfam" id="PF01207">
    <property type="entry name" value="Dus"/>
    <property type="match status" value="1"/>
</dbReference>
<dbReference type="InterPro" id="IPR008366">
    <property type="entry name" value="NFAT"/>
</dbReference>
<evidence type="ECO:0000256" key="6">
    <source>
        <dbReference type="ARBA" id="ARBA00022475"/>
    </source>
</evidence>
<evidence type="ECO:0000256" key="19">
    <source>
        <dbReference type="ARBA" id="ARBA00023157"/>
    </source>
</evidence>
<evidence type="ECO:0000256" key="7">
    <source>
        <dbReference type="ARBA" id="ARBA00022490"/>
    </source>
</evidence>
<keyword evidence="22" id="KW-0694">RNA-binding</keyword>
<reference evidence="27 28" key="1">
    <citation type="submission" date="2024-04" db="EMBL/GenBank/DDBJ databases">
        <authorList>
            <person name="Waldvogel A.-M."/>
            <person name="Schoenle A."/>
        </authorList>
    </citation>
    <scope>NUCLEOTIDE SEQUENCE [LARGE SCALE GENOMIC DNA]</scope>
</reference>
<dbReference type="Gene3D" id="2.60.40.10">
    <property type="entry name" value="Immunoglobulins"/>
    <property type="match status" value="1"/>
</dbReference>